<dbReference type="GO" id="GO:0008641">
    <property type="term" value="F:ubiquitin-like modifier activating enzyme activity"/>
    <property type="evidence" value="ECO:0007669"/>
    <property type="project" value="InterPro"/>
</dbReference>
<proteinExistence type="predicted"/>
<feature type="non-terminal residue" evidence="1">
    <location>
        <position position="1"/>
    </location>
</feature>
<dbReference type="AlphaFoldDB" id="A0A7L1FZD1"/>
<dbReference type="Gene3D" id="3.40.50.720">
    <property type="entry name" value="NAD(P)-binding Rossmann-like Domain"/>
    <property type="match status" value="1"/>
</dbReference>
<keyword evidence="2" id="KW-1185">Reference proteome</keyword>
<dbReference type="OrthoDB" id="412647at2759"/>
<dbReference type="Proteomes" id="UP000557230">
    <property type="component" value="Unassembled WGS sequence"/>
</dbReference>
<dbReference type="InterPro" id="IPR035985">
    <property type="entry name" value="Ubiquitin-activating_enz"/>
</dbReference>
<accession>A0A7L1FZD1</accession>
<evidence type="ECO:0000313" key="2">
    <source>
        <dbReference type="Proteomes" id="UP000557230"/>
    </source>
</evidence>
<gene>
    <name evidence="1" type="primary">Sae1</name>
    <name evidence="1" type="ORF">INDMAC_R15402</name>
</gene>
<name>A0A7L1FZD1_9PICI</name>
<dbReference type="EMBL" id="VXBD01000743">
    <property type="protein sequence ID" value="NXN07052.1"/>
    <property type="molecule type" value="Genomic_DNA"/>
</dbReference>
<reference evidence="1 2" key="1">
    <citation type="submission" date="2019-09" db="EMBL/GenBank/DDBJ databases">
        <title>Bird 10,000 Genomes (B10K) Project - Family phase.</title>
        <authorList>
            <person name="Zhang G."/>
        </authorList>
    </citation>
    <scope>NUCLEOTIDE SEQUENCE [LARGE SCALE GENOMIC DNA]</scope>
    <source>
        <strain evidence="1">B10K-DU-001-78</strain>
        <tissue evidence="1">Muscle</tissue>
    </source>
</reference>
<feature type="non-terminal residue" evidence="1">
    <location>
        <position position="141"/>
    </location>
</feature>
<comment type="caution">
    <text evidence="1">The sequence shown here is derived from an EMBL/GenBank/DDBJ whole genome shotgun (WGS) entry which is preliminary data.</text>
</comment>
<dbReference type="SUPFAM" id="SSF69572">
    <property type="entry name" value="Activating enzymes of the ubiquitin-like proteins"/>
    <property type="match status" value="1"/>
</dbReference>
<evidence type="ECO:0000313" key="1">
    <source>
        <dbReference type="EMBL" id="NXN07052.1"/>
    </source>
</evidence>
<sequence length="141" mass="15585">TSPCPQRVVFCQLKEALAPDWSGEKAAQRRPAPDYFLLQVLLKFRTDTGRDPSPQSYAQDSERLLQLRREVLQGLGLEPGLLPDDFGSYCFSEMAPVCAVVGGVLGQEVVKALSQRDPPHNNFFFFDGIRGTGVVERMGPS</sequence>
<organism evidence="1 2">
    <name type="scientific">Indicator maculatus</name>
    <name type="common">spotted honeyguide</name>
    <dbReference type="NCBI Taxonomy" id="545262"/>
    <lineage>
        <taxon>Eukaryota</taxon>
        <taxon>Metazoa</taxon>
        <taxon>Chordata</taxon>
        <taxon>Craniata</taxon>
        <taxon>Vertebrata</taxon>
        <taxon>Euteleostomi</taxon>
        <taxon>Archelosauria</taxon>
        <taxon>Archosauria</taxon>
        <taxon>Dinosauria</taxon>
        <taxon>Saurischia</taxon>
        <taxon>Theropoda</taxon>
        <taxon>Coelurosauria</taxon>
        <taxon>Aves</taxon>
        <taxon>Neognathae</taxon>
        <taxon>Neoaves</taxon>
        <taxon>Telluraves</taxon>
        <taxon>Coraciimorphae</taxon>
        <taxon>Piciformes</taxon>
        <taxon>Indicatoridae</taxon>
        <taxon>Indicator</taxon>
    </lineage>
</organism>
<protein>
    <submittedName>
        <fullName evidence="1">SAE1 enzyme</fullName>
    </submittedName>
</protein>